<dbReference type="GO" id="GO:0045600">
    <property type="term" value="P:positive regulation of fat cell differentiation"/>
    <property type="evidence" value="ECO:0007669"/>
    <property type="project" value="TreeGrafter"/>
</dbReference>
<evidence type="ECO:0000256" key="5">
    <source>
        <dbReference type="ARBA" id="ARBA00074293"/>
    </source>
</evidence>
<gene>
    <name evidence="7" type="primary">LOC113920944</name>
</gene>
<reference evidence="7" key="1">
    <citation type="submission" date="2025-08" db="UniProtKB">
        <authorList>
            <consortium name="RefSeq"/>
        </authorList>
    </citation>
    <scope>IDENTIFICATION</scope>
    <source>
        <tissue evidence="7">Blood</tissue>
    </source>
</reference>
<keyword evidence="2" id="KW-0963">Cytoplasm</keyword>
<dbReference type="InterPro" id="IPR036748">
    <property type="entry name" value="MTH938-like_sf"/>
</dbReference>
<dbReference type="FunFam" id="3.40.1230.10:FF:000001">
    <property type="entry name" value="Adipogenesis-associated, Mth938 domain-containing"/>
    <property type="match status" value="1"/>
</dbReference>
<dbReference type="RefSeq" id="XP_035582809.1">
    <property type="nucleotide sequence ID" value="XM_035726916.1"/>
</dbReference>
<dbReference type="SUPFAM" id="SSF64076">
    <property type="entry name" value="MTH938-like"/>
    <property type="match status" value="1"/>
</dbReference>
<evidence type="ECO:0000256" key="2">
    <source>
        <dbReference type="ARBA" id="ARBA00022490"/>
    </source>
</evidence>
<dbReference type="Proteomes" id="UP000515165">
    <property type="component" value="Chromosome 3"/>
</dbReference>
<evidence type="ECO:0000256" key="1">
    <source>
        <dbReference type="ARBA" id="ARBA00004496"/>
    </source>
</evidence>
<dbReference type="Gene3D" id="3.40.1230.10">
    <property type="entry name" value="MTH938-like"/>
    <property type="match status" value="1"/>
</dbReference>
<dbReference type="PANTHER" id="PTHR15811:SF5">
    <property type="entry name" value="MTH938 DOMAIN-CONTAINING PROTEIN"/>
    <property type="match status" value="1"/>
</dbReference>
<dbReference type="GO" id="GO:0005737">
    <property type="term" value="C:cytoplasm"/>
    <property type="evidence" value="ECO:0007669"/>
    <property type="project" value="UniProtKB-SubCell"/>
</dbReference>
<evidence type="ECO:0000256" key="3">
    <source>
        <dbReference type="ARBA" id="ARBA00057418"/>
    </source>
</evidence>
<sequence length="88" mass="9766">MKVEGSTKTYKYLKVWPGRSQAWGWRDIGTEHSPCMQPADVEEVVKKSVQTVVIGLGMSEALKVPPSTAECSEKQGIDVRVLQRGQAY</sequence>
<name>A0A6P9F9U1_ZALCA</name>
<dbReference type="KEGG" id="zca:113920944"/>
<organism evidence="6 7">
    <name type="scientific">Zalophus californianus</name>
    <name type="common">California sealion</name>
    <dbReference type="NCBI Taxonomy" id="9704"/>
    <lineage>
        <taxon>Eukaryota</taxon>
        <taxon>Metazoa</taxon>
        <taxon>Chordata</taxon>
        <taxon>Craniata</taxon>
        <taxon>Vertebrata</taxon>
        <taxon>Euteleostomi</taxon>
        <taxon>Mammalia</taxon>
        <taxon>Eutheria</taxon>
        <taxon>Laurasiatheria</taxon>
        <taxon>Carnivora</taxon>
        <taxon>Caniformia</taxon>
        <taxon>Pinnipedia</taxon>
        <taxon>Otariidae</taxon>
        <taxon>Zalophus</taxon>
    </lineage>
</organism>
<proteinExistence type="inferred from homology"/>
<keyword evidence="6" id="KW-1185">Reference proteome</keyword>
<dbReference type="AlphaFoldDB" id="A0A6P9F9U1"/>
<comment type="function">
    <text evidence="3">May play a role in preadipocyte differentiation and adipogenesis.</text>
</comment>
<evidence type="ECO:0000313" key="6">
    <source>
        <dbReference type="Proteomes" id="UP000515165"/>
    </source>
</evidence>
<accession>A0A6P9F9U1</accession>
<comment type="subcellular location">
    <subcellularLocation>
        <location evidence="1">Cytoplasm</location>
    </subcellularLocation>
</comment>
<dbReference type="PANTHER" id="PTHR15811">
    <property type="entry name" value="MTH938 DOMAIN-CONTAINING PROTEIN"/>
    <property type="match status" value="1"/>
</dbReference>
<comment type="similarity">
    <text evidence="4">Belongs to the AAMDC family.</text>
</comment>
<dbReference type="GeneID" id="113920944"/>
<dbReference type="Pfam" id="PF04430">
    <property type="entry name" value="DUF498"/>
    <property type="match status" value="1"/>
</dbReference>
<protein>
    <recommendedName>
        <fullName evidence="5">Mth938 domain-containing protein</fullName>
    </recommendedName>
</protein>
<dbReference type="InterPro" id="IPR007523">
    <property type="entry name" value="NDUFAF3/AAMDC"/>
</dbReference>
<evidence type="ECO:0000313" key="7">
    <source>
        <dbReference type="RefSeq" id="XP_035582809.1"/>
    </source>
</evidence>
<dbReference type="OrthoDB" id="413520at2759"/>
<evidence type="ECO:0000256" key="4">
    <source>
        <dbReference type="ARBA" id="ARBA00061510"/>
    </source>
</evidence>